<evidence type="ECO:0000313" key="1">
    <source>
        <dbReference type="EMBL" id="SVA74283.1"/>
    </source>
</evidence>
<reference evidence="1" key="1">
    <citation type="submission" date="2018-05" db="EMBL/GenBank/DDBJ databases">
        <authorList>
            <person name="Lanie J.A."/>
            <person name="Ng W.-L."/>
            <person name="Kazmierczak K.M."/>
            <person name="Andrzejewski T.M."/>
            <person name="Davidsen T.M."/>
            <person name="Wayne K.J."/>
            <person name="Tettelin H."/>
            <person name="Glass J.I."/>
            <person name="Rusch D."/>
            <person name="Podicherti R."/>
            <person name="Tsui H.-C.T."/>
            <person name="Winkler M.E."/>
        </authorList>
    </citation>
    <scope>NUCLEOTIDE SEQUENCE</scope>
</reference>
<gene>
    <name evidence="1" type="ORF">METZ01_LOCUS127137</name>
</gene>
<protein>
    <submittedName>
        <fullName evidence="1">Uncharacterized protein</fullName>
    </submittedName>
</protein>
<proteinExistence type="predicted"/>
<sequence length="51" mass="5946">MNEQAREELIEQLEAELEKVELKPGPDTREQAISRAAERLTLVRKLDELKQ</sequence>
<dbReference type="EMBL" id="UINC01017816">
    <property type="protein sequence ID" value="SVA74283.1"/>
    <property type="molecule type" value="Genomic_DNA"/>
</dbReference>
<accession>A0A381YCL6</accession>
<name>A0A381YCL6_9ZZZZ</name>
<dbReference type="AlphaFoldDB" id="A0A381YCL6"/>
<organism evidence="1">
    <name type="scientific">marine metagenome</name>
    <dbReference type="NCBI Taxonomy" id="408172"/>
    <lineage>
        <taxon>unclassified sequences</taxon>
        <taxon>metagenomes</taxon>
        <taxon>ecological metagenomes</taxon>
    </lineage>
</organism>